<evidence type="ECO:0000256" key="3">
    <source>
        <dbReference type="ARBA" id="ARBA00022970"/>
    </source>
</evidence>
<evidence type="ECO:0000256" key="7">
    <source>
        <dbReference type="SAM" id="Phobius"/>
    </source>
</evidence>
<comment type="caution">
    <text evidence="9">The sequence shown here is derived from an EMBL/GenBank/DDBJ whole genome shotgun (WGS) entry which is preliminary data.</text>
</comment>
<feature type="transmembrane region" description="Helical" evidence="7">
    <location>
        <begin position="427"/>
        <end position="447"/>
    </location>
</feature>
<evidence type="ECO:0000256" key="4">
    <source>
        <dbReference type="ARBA" id="ARBA00022989"/>
    </source>
</evidence>
<feature type="transmembrane region" description="Helical" evidence="7">
    <location>
        <begin position="201"/>
        <end position="220"/>
    </location>
</feature>
<accession>A0A843WY63</accession>
<keyword evidence="10" id="KW-1185">Reference proteome</keyword>
<dbReference type="OrthoDB" id="655540at2759"/>
<reference evidence="9" key="1">
    <citation type="submission" date="2017-07" db="EMBL/GenBank/DDBJ databases">
        <title>Taro Niue Genome Assembly and Annotation.</title>
        <authorList>
            <person name="Atibalentja N."/>
            <person name="Keating K."/>
            <person name="Fields C.J."/>
        </authorList>
    </citation>
    <scope>NUCLEOTIDE SEQUENCE</scope>
    <source>
        <strain evidence="9">Niue_2</strain>
        <tissue evidence="9">Leaf</tissue>
    </source>
</reference>
<feature type="transmembrane region" description="Helical" evidence="7">
    <location>
        <begin position="153"/>
        <end position="173"/>
    </location>
</feature>
<feature type="transmembrane region" description="Helical" evidence="7">
    <location>
        <begin position="245"/>
        <end position="261"/>
    </location>
</feature>
<evidence type="ECO:0000259" key="8">
    <source>
        <dbReference type="Pfam" id="PF01490"/>
    </source>
</evidence>
<keyword evidence="3" id="KW-0029">Amino-acid transport</keyword>
<evidence type="ECO:0000256" key="2">
    <source>
        <dbReference type="ARBA" id="ARBA00022692"/>
    </source>
</evidence>
<evidence type="ECO:0000313" key="9">
    <source>
        <dbReference type="EMBL" id="MQM15419.1"/>
    </source>
</evidence>
<dbReference type="PANTHER" id="PTHR22950:SF698">
    <property type="entry name" value="AMINO ACID TRANSPORTER TRANSMEMBRANE DOMAIN-CONTAINING PROTEIN"/>
    <property type="match status" value="1"/>
</dbReference>
<keyword evidence="2 7" id="KW-0812">Transmembrane</keyword>
<proteinExistence type="predicted"/>
<dbReference type="AlphaFoldDB" id="A0A843WY63"/>
<feature type="transmembrane region" description="Helical" evidence="7">
    <location>
        <begin position="302"/>
        <end position="329"/>
    </location>
</feature>
<dbReference type="PANTHER" id="PTHR22950">
    <property type="entry name" value="AMINO ACID TRANSPORTER"/>
    <property type="match status" value="1"/>
</dbReference>
<keyword evidence="5 7" id="KW-0472">Membrane</keyword>
<dbReference type="Pfam" id="PF01490">
    <property type="entry name" value="Aa_trans"/>
    <property type="match status" value="1"/>
</dbReference>
<dbReference type="EMBL" id="NMUH01006506">
    <property type="protein sequence ID" value="MQM15419.1"/>
    <property type="molecule type" value="Genomic_DNA"/>
</dbReference>
<keyword evidence="3" id="KW-0813">Transport</keyword>
<name>A0A843WY63_COLES</name>
<organism evidence="9 10">
    <name type="scientific">Colocasia esculenta</name>
    <name type="common">Wild taro</name>
    <name type="synonym">Arum esculentum</name>
    <dbReference type="NCBI Taxonomy" id="4460"/>
    <lineage>
        <taxon>Eukaryota</taxon>
        <taxon>Viridiplantae</taxon>
        <taxon>Streptophyta</taxon>
        <taxon>Embryophyta</taxon>
        <taxon>Tracheophyta</taxon>
        <taxon>Spermatophyta</taxon>
        <taxon>Magnoliopsida</taxon>
        <taxon>Liliopsida</taxon>
        <taxon>Araceae</taxon>
        <taxon>Aroideae</taxon>
        <taxon>Colocasieae</taxon>
        <taxon>Colocasia</taxon>
    </lineage>
</organism>
<evidence type="ECO:0000256" key="5">
    <source>
        <dbReference type="ARBA" id="ARBA00023136"/>
    </source>
</evidence>
<feature type="transmembrane region" description="Helical" evidence="7">
    <location>
        <begin position="268"/>
        <end position="290"/>
    </location>
</feature>
<feature type="region of interest" description="Disordered" evidence="6">
    <location>
        <begin position="70"/>
        <end position="99"/>
    </location>
</feature>
<evidence type="ECO:0000313" key="10">
    <source>
        <dbReference type="Proteomes" id="UP000652761"/>
    </source>
</evidence>
<gene>
    <name evidence="9" type="ORF">Taro_048358</name>
</gene>
<dbReference type="GO" id="GO:0015179">
    <property type="term" value="F:L-amino acid transmembrane transporter activity"/>
    <property type="evidence" value="ECO:0007669"/>
    <property type="project" value="TreeGrafter"/>
</dbReference>
<protein>
    <recommendedName>
        <fullName evidence="8">Amino acid transporter transmembrane domain-containing protein</fullName>
    </recommendedName>
</protein>
<evidence type="ECO:0000256" key="1">
    <source>
        <dbReference type="ARBA" id="ARBA00004141"/>
    </source>
</evidence>
<dbReference type="InterPro" id="IPR013057">
    <property type="entry name" value="AA_transpt_TM"/>
</dbReference>
<feature type="transmembrane region" description="Helical" evidence="7">
    <location>
        <begin position="385"/>
        <end position="406"/>
    </location>
</feature>
<sequence>MVRYGCIVLCQGEVYPSDRSVPMWYTSIHTISEGNRHDRVLRYDLSCIEKNQVFTTAVLAAGAELSIKGHRRPQEGEKDIGSPSPSSSQEARGGVPGRRHGEASFLRVPLLHDHEQCLLDSRGANKAEVAKGSCQEGGVGILSIPYALSEGGWLSLMLLLLLAAACCYTGLLLQRCLNTSSQIESYPDIGELAFGYPGRMAVSFFMYLELYLVATGFLILEGDNLEKLFPNTSLEFGGLKIEGKQLFLVASALIILPTTWLRNLGSLAYVSVGGVLASVILVGCVFWVGAFDHVGFHERGQLINFIGLPTTLGVYAFCYCGHAVFPSLCTSMKDRTQFSKVLLVCFALCTLIYGSMAIFGYLIYGGGLKSQITLNLPVQYVSSKIAIYTTLINPFTKYALMMAPIANTIERHLLSRNKKSTSLFTRTLLVISTVAIALAVPLFGYLIALIGSFLSVIVSLLLPCVCYLKIFGIARRSKLELMAIVGIIVAGILIGVVGTYSSLKQIVLSI</sequence>
<feature type="transmembrane region" description="Helical" evidence="7">
    <location>
        <begin position="453"/>
        <end position="474"/>
    </location>
</feature>
<feature type="transmembrane region" description="Helical" evidence="7">
    <location>
        <begin position="341"/>
        <end position="365"/>
    </location>
</feature>
<evidence type="ECO:0000256" key="6">
    <source>
        <dbReference type="SAM" id="MobiDB-lite"/>
    </source>
</evidence>
<feature type="domain" description="Amino acid transporter transmembrane" evidence="8">
    <location>
        <begin position="138"/>
        <end position="502"/>
    </location>
</feature>
<comment type="subcellular location">
    <subcellularLocation>
        <location evidence="1">Membrane</location>
        <topology evidence="1">Multi-pass membrane protein</topology>
    </subcellularLocation>
</comment>
<dbReference type="GO" id="GO:0005774">
    <property type="term" value="C:vacuolar membrane"/>
    <property type="evidence" value="ECO:0007669"/>
    <property type="project" value="TreeGrafter"/>
</dbReference>
<dbReference type="Proteomes" id="UP000652761">
    <property type="component" value="Unassembled WGS sequence"/>
</dbReference>
<keyword evidence="4 7" id="KW-1133">Transmembrane helix</keyword>
<feature type="transmembrane region" description="Helical" evidence="7">
    <location>
        <begin position="481"/>
        <end position="503"/>
    </location>
</feature>